<proteinExistence type="predicted"/>
<evidence type="ECO:0000313" key="4">
    <source>
        <dbReference type="EMBL" id="SEK52669.1"/>
    </source>
</evidence>
<reference evidence="5" key="1">
    <citation type="submission" date="2016-10" db="EMBL/GenBank/DDBJ databases">
        <authorList>
            <person name="Varghese N."/>
            <person name="Submissions S."/>
        </authorList>
    </citation>
    <scope>NUCLEOTIDE SEQUENCE [LARGE SCALE GENOMIC DNA]</scope>
    <source>
        <strain evidence="5">LMG 26416</strain>
    </source>
</reference>
<keyword evidence="2" id="KW-0812">Transmembrane</keyword>
<dbReference type="STRING" id="416943.SAMN05445871_3301"/>
<evidence type="ECO:0000313" key="5">
    <source>
        <dbReference type="Proteomes" id="UP000199120"/>
    </source>
</evidence>
<organism evidence="4 5">
    <name type="scientific">Paraburkholderia caballeronis</name>
    <dbReference type="NCBI Taxonomy" id="416943"/>
    <lineage>
        <taxon>Bacteria</taxon>
        <taxon>Pseudomonadati</taxon>
        <taxon>Pseudomonadota</taxon>
        <taxon>Betaproteobacteria</taxon>
        <taxon>Burkholderiales</taxon>
        <taxon>Burkholderiaceae</taxon>
        <taxon>Paraburkholderia</taxon>
    </lineage>
</organism>
<dbReference type="OrthoDB" id="5294672at2"/>
<dbReference type="InterPro" id="IPR003399">
    <property type="entry name" value="Mce/MlaD"/>
</dbReference>
<keyword evidence="2" id="KW-1133">Transmembrane helix</keyword>
<evidence type="ECO:0000256" key="2">
    <source>
        <dbReference type="SAM" id="Phobius"/>
    </source>
</evidence>
<dbReference type="PANTHER" id="PTHR36698:SF2">
    <property type="entry name" value="MCE_MLAD DOMAIN-CONTAINING PROTEIN"/>
    <property type="match status" value="1"/>
</dbReference>
<keyword evidence="5" id="KW-1185">Reference proteome</keyword>
<feature type="region of interest" description="Disordered" evidence="1">
    <location>
        <begin position="292"/>
        <end position="320"/>
    </location>
</feature>
<dbReference type="AlphaFoldDB" id="A0A1H7HQX0"/>
<dbReference type="PANTHER" id="PTHR36698">
    <property type="entry name" value="BLL5892 PROTEIN"/>
    <property type="match status" value="1"/>
</dbReference>
<dbReference type="EMBL" id="FOAJ01000002">
    <property type="protein sequence ID" value="SEK52669.1"/>
    <property type="molecule type" value="Genomic_DNA"/>
</dbReference>
<name>A0A1H7HQX0_9BURK</name>
<evidence type="ECO:0000256" key="1">
    <source>
        <dbReference type="SAM" id="MobiDB-lite"/>
    </source>
</evidence>
<gene>
    <name evidence="4" type="ORF">SAMN05192542_102380</name>
</gene>
<evidence type="ECO:0000259" key="3">
    <source>
        <dbReference type="Pfam" id="PF02470"/>
    </source>
</evidence>
<sequence length="320" mass="33811">MENKSHAFWAGLFTISLTCAIALTVFFFSADRTVHVPYDLIARSNVTGLYGGAAVRFRGLDVGRVQSVAFDPKRPGLIRIRVLVDEQAPITRSTFGTLGLQGVTGVAFVQLDDTGVDLSPLKSSDSQVAQIPMHPGLLDQLQQRGDALLRRLDKIADDVDALLSTDNRQQMMATVTSLQQAADGVSTLTQQLGPTAKQLPGAVASLQRSLDSTNQLIANVNRPDGPFITNLNKAGTAAQQAGDALASMNGSIRDLSARIGYDTLPRVDSLTEDVRAAMRSVDSAAGTFSRSPRSVLFGGAPQPAPGPGEPGFAWPAAGGR</sequence>
<keyword evidence="2" id="KW-0472">Membrane</keyword>
<dbReference type="Proteomes" id="UP000199120">
    <property type="component" value="Unassembled WGS sequence"/>
</dbReference>
<feature type="domain" description="Mce/MlaD" evidence="3">
    <location>
        <begin position="42"/>
        <end position="112"/>
    </location>
</feature>
<dbReference type="Pfam" id="PF02470">
    <property type="entry name" value="MlaD"/>
    <property type="match status" value="1"/>
</dbReference>
<feature type="transmembrane region" description="Helical" evidence="2">
    <location>
        <begin position="7"/>
        <end position="28"/>
    </location>
</feature>
<feature type="compositionally biased region" description="Low complexity" evidence="1">
    <location>
        <begin position="310"/>
        <end position="320"/>
    </location>
</feature>
<dbReference type="RefSeq" id="WP_090546578.1">
    <property type="nucleotide sequence ID" value="NZ_FNSR01000001.1"/>
</dbReference>
<accession>A0A1H7HQX0</accession>
<protein>
    <submittedName>
        <fullName evidence="4">Phospholipid/cholesterol/gamma-HCH transport system substrate-binding protein</fullName>
    </submittedName>
</protein>